<name>A0A8J2JQ45_9HEXA</name>
<sequence length="173" mass="20073">MDILGERQKMVEARKEVEDALKEKVAGELDLEKKSLGVRKLMNQCFFEQENQDRNNYAENGVSTELANDIAMDELESKRMENRIEELFVEYASKGQAYKTHQDHNLSSFWTLVNQNQICEDVDEEIRQLETDVSQTAQKHDSLTREIDTVILDLETDEDLGLSFDDVNLFTTF</sequence>
<feature type="coiled-coil region" evidence="1">
    <location>
        <begin position="112"/>
        <end position="146"/>
    </location>
</feature>
<accession>A0A8J2JQ45</accession>
<dbReference type="Proteomes" id="UP000708208">
    <property type="component" value="Unassembled WGS sequence"/>
</dbReference>
<protein>
    <submittedName>
        <fullName evidence="2">Uncharacterized protein</fullName>
    </submittedName>
</protein>
<keyword evidence="3" id="KW-1185">Reference proteome</keyword>
<reference evidence="2" key="1">
    <citation type="submission" date="2021-06" db="EMBL/GenBank/DDBJ databases">
        <authorList>
            <person name="Hodson N. C."/>
            <person name="Mongue J. A."/>
            <person name="Jaron S. K."/>
        </authorList>
    </citation>
    <scope>NUCLEOTIDE SEQUENCE</scope>
</reference>
<evidence type="ECO:0000256" key="1">
    <source>
        <dbReference type="SAM" id="Coils"/>
    </source>
</evidence>
<evidence type="ECO:0000313" key="2">
    <source>
        <dbReference type="EMBL" id="CAG7724256.1"/>
    </source>
</evidence>
<comment type="caution">
    <text evidence="2">The sequence shown here is derived from an EMBL/GenBank/DDBJ whole genome shotgun (WGS) entry which is preliminary data.</text>
</comment>
<gene>
    <name evidence="2" type="ORF">AFUS01_LOCUS13289</name>
</gene>
<proteinExistence type="predicted"/>
<dbReference type="EMBL" id="CAJVCH010107683">
    <property type="protein sequence ID" value="CAG7724256.1"/>
    <property type="molecule type" value="Genomic_DNA"/>
</dbReference>
<organism evidence="2 3">
    <name type="scientific">Allacma fusca</name>
    <dbReference type="NCBI Taxonomy" id="39272"/>
    <lineage>
        <taxon>Eukaryota</taxon>
        <taxon>Metazoa</taxon>
        <taxon>Ecdysozoa</taxon>
        <taxon>Arthropoda</taxon>
        <taxon>Hexapoda</taxon>
        <taxon>Collembola</taxon>
        <taxon>Symphypleona</taxon>
        <taxon>Sminthuridae</taxon>
        <taxon>Allacma</taxon>
    </lineage>
</organism>
<evidence type="ECO:0000313" key="3">
    <source>
        <dbReference type="Proteomes" id="UP000708208"/>
    </source>
</evidence>
<keyword evidence="1" id="KW-0175">Coiled coil</keyword>
<dbReference type="AlphaFoldDB" id="A0A8J2JQ45"/>